<keyword evidence="2" id="KW-0732">Signal</keyword>
<feature type="signal peptide" evidence="2">
    <location>
        <begin position="1"/>
        <end position="26"/>
    </location>
</feature>
<gene>
    <name evidence="3" type="ORF">GCM10022278_37540</name>
</gene>
<proteinExistence type="predicted"/>
<comment type="caution">
    <text evidence="3">The sequence shown here is derived from an EMBL/GenBank/DDBJ whole genome shotgun (WGS) entry which is preliminary data.</text>
</comment>
<evidence type="ECO:0000256" key="1">
    <source>
        <dbReference type="SAM" id="MobiDB-lite"/>
    </source>
</evidence>
<accession>A0ABP7Q6E6</accession>
<reference evidence="4" key="1">
    <citation type="journal article" date="2019" name="Int. J. Syst. Evol. Microbiol.">
        <title>The Global Catalogue of Microorganisms (GCM) 10K type strain sequencing project: providing services to taxonomists for standard genome sequencing and annotation.</title>
        <authorList>
            <consortium name="The Broad Institute Genomics Platform"/>
            <consortium name="The Broad Institute Genome Sequencing Center for Infectious Disease"/>
            <person name="Wu L."/>
            <person name="Ma J."/>
        </authorList>
    </citation>
    <scope>NUCLEOTIDE SEQUENCE [LARGE SCALE GENOMIC DNA]</scope>
    <source>
        <strain evidence="4">JCM 17555</strain>
    </source>
</reference>
<evidence type="ECO:0008006" key="5">
    <source>
        <dbReference type="Google" id="ProtNLM"/>
    </source>
</evidence>
<feature type="chain" id="PRO_5046812970" description="Secreted protein" evidence="2">
    <location>
        <begin position="27"/>
        <end position="122"/>
    </location>
</feature>
<feature type="region of interest" description="Disordered" evidence="1">
    <location>
        <begin position="99"/>
        <end position="122"/>
    </location>
</feature>
<dbReference type="RefSeq" id="WP_344809298.1">
    <property type="nucleotide sequence ID" value="NZ_BAABBO010000021.1"/>
</dbReference>
<evidence type="ECO:0000313" key="4">
    <source>
        <dbReference type="Proteomes" id="UP001501337"/>
    </source>
</evidence>
<evidence type="ECO:0000313" key="3">
    <source>
        <dbReference type="EMBL" id="GAA3977267.1"/>
    </source>
</evidence>
<sequence>MSFKFHTRIVYGLCLLGLGAAWTAHAEESPVDSKDSCVCESSAHEGVSAHKGVAVINDWKPVFADYEAFNEQPVLSWERLNERVGEIGGWRVYAMEPYEDDEEMSSEEMSSEEMPSHGGNHQ</sequence>
<dbReference type="Proteomes" id="UP001501337">
    <property type="component" value="Unassembled WGS sequence"/>
</dbReference>
<feature type="compositionally biased region" description="Acidic residues" evidence="1">
    <location>
        <begin position="99"/>
        <end position="111"/>
    </location>
</feature>
<keyword evidence="4" id="KW-1185">Reference proteome</keyword>
<evidence type="ECO:0000256" key="2">
    <source>
        <dbReference type="SAM" id="SignalP"/>
    </source>
</evidence>
<dbReference type="EMBL" id="BAABBO010000021">
    <property type="protein sequence ID" value="GAA3977267.1"/>
    <property type="molecule type" value="Genomic_DNA"/>
</dbReference>
<organism evidence="3 4">
    <name type="scientific">Allohahella marinimesophila</name>
    <dbReference type="NCBI Taxonomy" id="1054972"/>
    <lineage>
        <taxon>Bacteria</taxon>
        <taxon>Pseudomonadati</taxon>
        <taxon>Pseudomonadota</taxon>
        <taxon>Gammaproteobacteria</taxon>
        <taxon>Oceanospirillales</taxon>
        <taxon>Hahellaceae</taxon>
        <taxon>Allohahella</taxon>
    </lineage>
</organism>
<protein>
    <recommendedName>
        <fullName evidence="5">Secreted protein</fullName>
    </recommendedName>
</protein>
<name>A0ABP7Q6E6_9GAMM</name>